<name>A0A9X1TMH9_9BACT</name>
<keyword evidence="3" id="KW-1185">Reference proteome</keyword>
<dbReference type="InterPro" id="IPR052747">
    <property type="entry name" value="TA_system_RelE_toxin"/>
</dbReference>
<dbReference type="Gene3D" id="3.30.2310.20">
    <property type="entry name" value="RelE-like"/>
    <property type="match status" value="1"/>
</dbReference>
<sequence>MKVEFLRKFSKDLDNLKKPAIKLALTELIKSLEDADSLKDIPHTKKLKGFSNAYRIRIGDYRVGIFVENDIVELARIAHRKDIYNVFP</sequence>
<protein>
    <submittedName>
        <fullName evidence="2">Type II toxin-antitoxin system RelE/ParE family toxin</fullName>
    </submittedName>
</protein>
<dbReference type="PANTHER" id="PTHR38813:SF1">
    <property type="entry name" value="TOXIN RELE1-RELATED"/>
    <property type="match status" value="1"/>
</dbReference>
<evidence type="ECO:0000256" key="1">
    <source>
        <dbReference type="ARBA" id="ARBA00022649"/>
    </source>
</evidence>
<keyword evidence="1" id="KW-1277">Toxin-antitoxin system</keyword>
<dbReference type="InterPro" id="IPR007712">
    <property type="entry name" value="RelE/ParE_toxin"/>
</dbReference>
<comment type="caution">
    <text evidence="2">The sequence shown here is derived from an EMBL/GenBank/DDBJ whole genome shotgun (WGS) entry which is preliminary data.</text>
</comment>
<dbReference type="InterPro" id="IPR035093">
    <property type="entry name" value="RelE/ParE_toxin_dom_sf"/>
</dbReference>
<reference evidence="2" key="1">
    <citation type="submission" date="2021-12" db="EMBL/GenBank/DDBJ databases">
        <title>Novel species in genus Dyadobacter.</title>
        <authorList>
            <person name="Ma C."/>
        </authorList>
    </citation>
    <scope>NUCLEOTIDE SEQUENCE</scope>
    <source>
        <strain evidence="2">LJ419</strain>
    </source>
</reference>
<dbReference type="RefSeq" id="WP_234603625.1">
    <property type="nucleotide sequence ID" value="NZ_CP094997.1"/>
</dbReference>
<dbReference type="Proteomes" id="UP001139000">
    <property type="component" value="Unassembled WGS sequence"/>
</dbReference>
<accession>A0A9X1TMH9</accession>
<gene>
    <name evidence="2" type="ORF">LXM26_18570</name>
</gene>
<dbReference type="AlphaFoldDB" id="A0A9X1TMH9"/>
<organism evidence="2 3">
    <name type="scientific">Dyadobacter chenwenxiniae</name>
    <dbReference type="NCBI Taxonomy" id="2906456"/>
    <lineage>
        <taxon>Bacteria</taxon>
        <taxon>Pseudomonadati</taxon>
        <taxon>Bacteroidota</taxon>
        <taxon>Cytophagia</taxon>
        <taxon>Cytophagales</taxon>
        <taxon>Spirosomataceae</taxon>
        <taxon>Dyadobacter</taxon>
    </lineage>
</organism>
<proteinExistence type="predicted"/>
<dbReference type="PANTHER" id="PTHR38813">
    <property type="match status" value="1"/>
</dbReference>
<evidence type="ECO:0000313" key="3">
    <source>
        <dbReference type="Proteomes" id="UP001139000"/>
    </source>
</evidence>
<dbReference type="Pfam" id="PF05016">
    <property type="entry name" value="ParE_toxin"/>
    <property type="match status" value="1"/>
</dbReference>
<dbReference type="SUPFAM" id="SSF143011">
    <property type="entry name" value="RelE-like"/>
    <property type="match status" value="1"/>
</dbReference>
<dbReference type="EMBL" id="JAJTTC010000005">
    <property type="protein sequence ID" value="MCF0063523.1"/>
    <property type="molecule type" value="Genomic_DNA"/>
</dbReference>
<evidence type="ECO:0000313" key="2">
    <source>
        <dbReference type="EMBL" id="MCF0063523.1"/>
    </source>
</evidence>